<dbReference type="PANTHER" id="PTHR10983:SF16">
    <property type="entry name" value="LYSOCARDIOLIPIN ACYLTRANSFERASE 1"/>
    <property type="match status" value="1"/>
</dbReference>
<dbReference type="InterPro" id="IPR002123">
    <property type="entry name" value="Plipid/glycerol_acylTrfase"/>
</dbReference>
<dbReference type="SMART" id="SM00563">
    <property type="entry name" value="PlsC"/>
    <property type="match status" value="1"/>
</dbReference>
<evidence type="ECO:0000313" key="7">
    <source>
        <dbReference type="Proteomes" id="UP000245699"/>
    </source>
</evidence>
<keyword evidence="7" id="KW-1185">Reference proteome</keyword>
<keyword evidence="4" id="KW-0812">Transmembrane</keyword>
<gene>
    <name evidence="6" type="ORF">BB559_000955</name>
</gene>
<dbReference type="STRING" id="61424.A0A2T9Z3I7"/>
<dbReference type="PANTHER" id="PTHR10983">
    <property type="entry name" value="1-ACYLGLYCEROL-3-PHOSPHATE ACYLTRANSFERASE-RELATED"/>
    <property type="match status" value="1"/>
</dbReference>
<evidence type="ECO:0000256" key="1">
    <source>
        <dbReference type="ARBA" id="ARBA00008655"/>
    </source>
</evidence>
<dbReference type="Pfam" id="PF01553">
    <property type="entry name" value="Acyltransferase"/>
    <property type="match status" value="1"/>
</dbReference>
<keyword evidence="2" id="KW-0808">Transferase</keyword>
<comment type="similarity">
    <text evidence="1">Belongs to the 1-acyl-sn-glycerol-3-phosphate acyltransferase family.</text>
</comment>
<dbReference type="InterPro" id="IPR032098">
    <property type="entry name" value="Acyltransf_C"/>
</dbReference>
<keyword evidence="3" id="KW-0012">Acyltransferase</keyword>
<dbReference type="Proteomes" id="UP000245699">
    <property type="component" value="Unassembled WGS sequence"/>
</dbReference>
<dbReference type="GO" id="GO:0036149">
    <property type="term" value="P:phosphatidylinositol acyl-chain remodeling"/>
    <property type="evidence" value="ECO:0007669"/>
    <property type="project" value="TreeGrafter"/>
</dbReference>
<dbReference type="AlphaFoldDB" id="A0A2T9Z3I7"/>
<evidence type="ECO:0000256" key="4">
    <source>
        <dbReference type="SAM" id="Phobius"/>
    </source>
</evidence>
<evidence type="ECO:0000256" key="2">
    <source>
        <dbReference type="ARBA" id="ARBA00022679"/>
    </source>
</evidence>
<keyword evidence="4" id="KW-0472">Membrane</keyword>
<proteinExistence type="inferred from homology"/>
<accession>A0A2T9Z3I7</accession>
<protein>
    <recommendedName>
        <fullName evidence="5">Phospholipid/glycerol acyltransferase domain-containing protein</fullName>
    </recommendedName>
</protein>
<evidence type="ECO:0000259" key="5">
    <source>
        <dbReference type="SMART" id="SM00563"/>
    </source>
</evidence>
<sequence length="310" mass="36082">MPEQGIVIGNHQGWFDWLYSWILMYHAGRDTSLQFLVYSTAKSFPVVGQNWAKDSKKYFDQLLYLLKKNSPTWLMIFPEGYLVCEETRQVSNKFAEKNGLKPTKYTLLPRVTGLLHAVNTLRSKMSYIYDYTFGFEGIQPGEDNYTKFSVESQLFYQNGPRHVHVHVRRFKISEIPSDEPGFTAWMYDIWYQKEELMNHFYTNGVFPAAVIAERVAESEDKVDSAQNSEDEDIKEDNVAETTYRINPSLRTIEVELPHPFMVLQIISPLFLGYISLRYFVPALFSIVSNLLSVISNMFSILSWVFYKVVC</sequence>
<comment type="caution">
    <text evidence="6">The sequence shown here is derived from an EMBL/GenBank/DDBJ whole genome shotgun (WGS) entry which is preliminary data.</text>
</comment>
<dbReference type="Pfam" id="PF16076">
    <property type="entry name" value="Acyltransf_C"/>
    <property type="match status" value="1"/>
</dbReference>
<keyword evidence="4" id="KW-1133">Transmembrane helix</keyword>
<feature type="transmembrane region" description="Helical" evidence="4">
    <location>
        <begin position="286"/>
        <end position="306"/>
    </location>
</feature>
<dbReference type="CDD" id="cd07990">
    <property type="entry name" value="LPLAT_LCLAT1-like"/>
    <property type="match status" value="1"/>
</dbReference>
<evidence type="ECO:0000313" key="6">
    <source>
        <dbReference type="EMBL" id="PVU99153.1"/>
    </source>
</evidence>
<dbReference type="GO" id="GO:0016746">
    <property type="term" value="F:acyltransferase activity"/>
    <property type="evidence" value="ECO:0007669"/>
    <property type="project" value="UniProtKB-KW"/>
</dbReference>
<feature type="domain" description="Phospholipid/glycerol acyltransferase" evidence="5">
    <location>
        <begin position="5"/>
        <end position="115"/>
    </location>
</feature>
<dbReference type="OrthoDB" id="189226at2759"/>
<dbReference type="GO" id="GO:0005783">
    <property type="term" value="C:endoplasmic reticulum"/>
    <property type="evidence" value="ECO:0007669"/>
    <property type="project" value="TreeGrafter"/>
</dbReference>
<name>A0A2T9Z3I7_9FUNG</name>
<reference evidence="6 7" key="1">
    <citation type="journal article" date="2018" name="MBio">
        <title>Comparative Genomics Reveals the Core Gene Toolbox for the Fungus-Insect Symbiosis.</title>
        <authorList>
            <person name="Wang Y."/>
            <person name="Stata M."/>
            <person name="Wang W."/>
            <person name="Stajich J.E."/>
            <person name="White M.M."/>
            <person name="Moncalvo J.M."/>
        </authorList>
    </citation>
    <scope>NUCLEOTIDE SEQUENCE [LARGE SCALE GENOMIC DNA]</scope>
    <source>
        <strain evidence="6 7">AUS-77-4</strain>
    </source>
</reference>
<dbReference type="EMBL" id="MBFT01000050">
    <property type="protein sequence ID" value="PVU99153.1"/>
    <property type="molecule type" value="Genomic_DNA"/>
</dbReference>
<organism evidence="6 7">
    <name type="scientific">Furculomyces boomerangus</name>
    <dbReference type="NCBI Taxonomy" id="61424"/>
    <lineage>
        <taxon>Eukaryota</taxon>
        <taxon>Fungi</taxon>
        <taxon>Fungi incertae sedis</taxon>
        <taxon>Zoopagomycota</taxon>
        <taxon>Kickxellomycotina</taxon>
        <taxon>Harpellomycetes</taxon>
        <taxon>Harpellales</taxon>
        <taxon>Harpellaceae</taxon>
        <taxon>Furculomyces</taxon>
    </lineage>
</organism>
<evidence type="ECO:0000256" key="3">
    <source>
        <dbReference type="ARBA" id="ARBA00023315"/>
    </source>
</evidence>